<organism evidence="5 6">
    <name type="scientific">Amycolatopsis acidicola</name>
    <dbReference type="NCBI Taxonomy" id="2596893"/>
    <lineage>
        <taxon>Bacteria</taxon>
        <taxon>Bacillati</taxon>
        <taxon>Actinomycetota</taxon>
        <taxon>Actinomycetes</taxon>
        <taxon>Pseudonocardiales</taxon>
        <taxon>Pseudonocardiaceae</taxon>
        <taxon>Amycolatopsis</taxon>
    </lineage>
</organism>
<evidence type="ECO:0000259" key="4">
    <source>
        <dbReference type="PROSITE" id="PS50949"/>
    </source>
</evidence>
<feature type="domain" description="HTH gntR-type" evidence="4">
    <location>
        <begin position="17"/>
        <end position="85"/>
    </location>
</feature>
<keyword evidence="3" id="KW-0804">Transcription</keyword>
<sequence>MPGDITEPRFTLDDGIGYVYEAMAEHLIKRIADGELVPGEPLPCERRLAYQYGVALGTARHATRLLRFRGLVVTIRSKGSYVAKDALETAQIAASKVDIAQR</sequence>
<dbReference type="OrthoDB" id="7363114at2"/>
<evidence type="ECO:0000256" key="1">
    <source>
        <dbReference type="ARBA" id="ARBA00023015"/>
    </source>
</evidence>
<evidence type="ECO:0000256" key="3">
    <source>
        <dbReference type="ARBA" id="ARBA00023163"/>
    </source>
</evidence>
<dbReference type="InterPro" id="IPR036390">
    <property type="entry name" value="WH_DNA-bd_sf"/>
</dbReference>
<keyword evidence="1" id="KW-0805">Transcription regulation</keyword>
<name>A0A5N0UZK3_9PSEU</name>
<evidence type="ECO:0000313" key="6">
    <source>
        <dbReference type="Proteomes" id="UP000319769"/>
    </source>
</evidence>
<keyword evidence="2" id="KW-0238">DNA-binding</keyword>
<dbReference type="PANTHER" id="PTHR44846">
    <property type="entry name" value="MANNOSYL-D-GLYCERATE TRANSPORT/METABOLISM SYSTEM REPRESSOR MNGR-RELATED"/>
    <property type="match status" value="1"/>
</dbReference>
<dbReference type="SMART" id="SM00345">
    <property type="entry name" value="HTH_GNTR"/>
    <property type="match status" value="1"/>
</dbReference>
<gene>
    <name evidence="5" type="ORF">FPZ12_020140</name>
</gene>
<dbReference type="Proteomes" id="UP000319769">
    <property type="component" value="Unassembled WGS sequence"/>
</dbReference>
<dbReference type="InterPro" id="IPR000524">
    <property type="entry name" value="Tscrpt_reg_HTH_GntR"/>
</dbReference>
<dbReference type="AlphaFoldDB" id="A0A5N0UZK3"/>
<dbReference type="SUPFAM" id="SSF46785">
    <property type="entry name" value="Winged helix' DNA-binding domain"/>
    <property type="match status" value="1"/>
</dbReference>
<proteinExistence type="predicted"/>
<dbReference type="GO" id="GO:0003677">
    <property type="term" value="F:DNA binding"/>
    <property type="evidence" value="ECO:0007669"/>
    <property type="project" value="UniProtKB-KW"/>
</dbReference>
<reference evidence="5" key="1">
    <citation type="submission" date="2019-09" db="EMBL/GenBank/DDBJ databases">
        <authorList>
            <person name="Teo W.F.A."/>
            <person name="Duangmal K."/>
        </authorList>
    </citation>
    <scope>NUCLEOTIDE SEQUENCE [LARGE SCALE GENOMIC DNA]</scope>
    <source>
        <strain evidence="5">K81G1</strain>
    </source>
</reference>
<evidence type="ECO:0000256" key="2">
    <source>
        <dbReference type="ARBA" id="ARBA00023125"/>
    </source>
</evidence>
<keyword evidence="6" id="KW-1185">Reference proteome</keyword>
<dbReference type="GO" id="GO:0045892">
    <property type="term" value="P:negative regulation of DNA-templated transcription"/>
    <property type="evidence" value="ECO:0007669"/>
    <property type="project" value="TreeGrafter"/>
</dbReference>
<dbReference type="InterPro" id="IPR036388">
    <property type="entry name" value="WH-like_DNA-bd_sf"/>
</dbReference>
<dbReference type="CDD" id="cd07377">
    <property type="entry name" value="WHTH_GntR"/>
    <property type="match status" value="1"/>
</dbReference>
<dbReference type="Pfam" id="PF00392">
    <property type="entry name" value="GntR"/>
    <property type="match status" value="1"/>
</dbReference>
<evidence type="ECO:0000313" key="5">
    <source>
        <dbReference type="EMBL" id="KAA9159478.1"/>
    </source>
</evidence>
<dbReference type="PROSITE" id="PS50949">
    <property type="entry name" value="HTH_GNTR"/>
    <property type="match status" value="1"/>
</dbReference>
<dbReference type="EMBL" id="VMNW02000029">
    <property type="protein sequence ID" value="KAA9159478.1"/>
    <property type="molecule type" value="Genomic_DNA"/>
</dbReference>
<accession>A0A5N0UZK3</accession>
<dbReference type="GO" id="GO:0003700">
    <property type="term" value="F:DNA-binding transcription factor activity"/>
    <property type="evidence" value="ECO:0007669"/>
    <property type="project" value="InterPro"/>
</dbReference>
<dbReference type="InterPro" id="IPR050679">
    <property type="entry name" value="Bact_HTH_transcr_reg"/>
</dbReference>
<comment type="caution">
    <text evidence="5">The sequence shown here is derived from an EMBL/GenBank/DDBJ whole genome shotgun (WGS) entry which is preliminary data.</text>
</comment>
<dbReference type="Gene3D" id="1.10.10.10">
    <property type="entry name" value="Winged helix-like DNA-binding domain superfamily/Winged helix DNA-binding domain"/>
    <property type="match status" value="1"/>
</dbReference>
<protein>
    <submittedName>
        <fullName evidence="5">Winged helix-turn-helix transcriptional regulator</fullName>
    </submittedName>
</protein>
<dbReference type="PANTHER" id="PTHR44846:SF17">
    <property type="entry name" value="GNTR-FAMILY TRANSCRIPTIONAL REGULATOR"/>
    <property type="match status" value="1"/>
</dbReference>